<dbReference type="Proteomes" id="UP000606786">
    <property type="component" value="Unassembled WGS sequence"/>
</dbReference>
<comment type="caution">
    <text evidence="2">The sequence shown here is derived from an EMBL/GenBank/DDBJ whole genome shotgun (WGS) entry which is preliminary data.</text>
</comment>
<keyword evidence="1" id="KW-0472">Membrane</keyword>
<evidence type="ECO:0000313" key="2">
    <source>
        <dbReference type="EMBL" id="CAD6991632.1"/>
    </source>
</evidence>
<protein>
    <submittedName>
        <fullName evidence="2">(Mediterranean fruit fly) hypothetical protein</fullName>
    </submittedName>
</protein>
<accession>A0A811TXW8</accession>
<sequence>MQHFYLVLMMKLICCVARLWQSLSACLFVFLFIAVTVASYLAVVVVATLLAMSNRLFSRFYKHILFSLALKFDCMLVVPTACTHTHAHIHLHTATHTCTQNK</sequence>
<keyword evidence="1" id="KW-0812">Transmembrane</keyword>
<proteinExistence type="predicted"/>
<keyword evidence="1" id="KW-1133">Transmembrane helix</keyword>
<keyword evidence="3" id="KW-1185">Reference proteome</keyword>
<evidence type="ECO:0000313" key="3">
    <source>
        <dbReference type="Proteomes" id="UP000606786"/>
    </source>
</evidence>
<dbReference type="EMBL" id="CAJHJT010000001">
    <property type="protein sequence ID" value="CAD6991632.1"/>
    <property type="molecule type" value="Genomic_DNA"/>
</dbReference>
<feature type="transmembrane region" description="Helical" evidence="1">
    <location>
        <begin position="27"/>
        <end position="52"/>
    </location>
</feature>
<gene>
    <name evidence="2" type="ORF">CCAP1982_LOCUS546</name>
</gene>
<dbReference type="AlphaFoldDB" id="A0A811TXW8"/>
<organism evidence="2 3">
    <name type="scientific">Ceratitis capitata</name>
    <name type="common">Mediterranean fruit fly</name>
    <name type="synonym">Tephritis capitata</name>
    <dbReference type="NCBI Taxonomy" id="7213"/>
    <lineage>
        <taxon>Eukaryota</taxon>
        <taxon>Metazoa</taxon>
        <taxon>Ecdysozoa</taxon>
        <taxon>Arthropoda</taxon>
        <taxon>Hexapoda</taxon>
        <taxon>Insecta</taxon>
        <taxon>Pterygota</taxon>
        <taxon>Neoptera</taxon>
        <taxon>Endopterygota</taxon>
        <taxon>Diptera</taxon>
        <taxon>Brachycera</taxon>
        <taxon>Muscomorpha</taxon>
        <taxon>Tephritoidea</taxon>
        <taxon>Tephritidae</taxon>
        <taxon>Ceratitis</taxon>
        <taxon>Ceratitis</taxon>
    </lineage>
</organism>
<name>A0A811TXW8_CERCA</name>
<evidence type="ECO:0000256" key="1">
    <source>
        <dbReference type="SAM" id="Phobius"/>
    </source>
</evidence>
<reference evidence="2" key="1">
    <citation type="submission" date="2020-11" db="EMBL/GenBank/DDBJ databases">
        <authorList>
            <person name="Whitehead M."/>
        </authorList>
    </citation>
    <scope>NUCLEOTIDE SEQUENCE</scope>
    <source>
        <strain evidence="2">EGII</strain>
    </source>
</reference>